<keyword evidence="3" id="KW-0539">Nucleus</keyword>
<protein>
    <submittedName>
        <fullName evidence="7">Uncharacterized protein</fullName>
    </submittedName>
</protein>
<dbReference type="InterPro" id="IPR026896">
    <property type="entry name" value="CSTF_C"/>
</dbReference>
<proteinExistence type="predicted"/>
<evidence type="ECO:0000313" key="8">
    <source>
        <dbReference type="Proteomes" id="UP000594263"/>
    </source>
</evidence>
<dbReference type="Proteomes" id="UP000594263">
    <property type="component" value="Unplaced"/>
</dbReference>
<dbReference type="PANTHER" id="PTHR47866:SF2">
    <property type="entry name" value="HYDROXYPROLINE-RICH GLYCOPROTEIN FAMILY PROTEIN"/>
    <property type="match status" value="1"/>
</dbReference>
<dbReference type="GO" id="GO:0005634">
    <property type="term" value="C:nucleus"/>
    <property type="evidence" value="ECO:0007669"/>
    <property type="project" value="UniProtKB-SubCell"/>
</dbReference>
<dbReference type="AlphaFoldDB" id="A0A7N0TSY6"/>
<dbReference type="Gene3D" id="1.10.20.70">
    <property type="entry name" value="Transcription termination and cleavage factor, C-terminal domain"/>
    <property type="match status" value="1"/>
</dbReference>
<evidence type="ECO:0000256" key="4">
    <source>
        <dbReference type="SAM" id="MobiDB-lite"/>
    </source>
</evidence>
<evidence type="ECO:0000256" key="2">
    <source>
        <dbReference type="ARBA" id="ARBA00022884"/>
    </source>
</evidence>
<sequence length="387" mass="41740">MAGAGDGMSANFAGMSKNQLYDIMCQMKQLIEQNQQQARQILVQNPLLTRALFQAQIMLGMLQPPQVVPSNHQPAASQNLSQSAQLPPQPVIQPSLPQGSVGLPDQPSMQGQLPPRQVPNQLVPNAFETGPPITIPSPSISLQHPHMAQQAKGHLSTQIAQMPLPHASQVTNAPPSSYLSISQPSSHQSQTPVGSNPMQQPFSTNSMLHPSMQPPLPSQPRPPLLPNFHHQPSQQIGPGFHHSTAPQMLHSQSTFHSAKPPSGAGSLFSHGHAPPLPNQLQPQSFYQGGSSHFRPDISNSVGNPMQAERGTPWMPGPGENALALPGPPPLPPNPMAPGNQAPRPPPMTPEMEKALLQQVMSLTPEQINLLPPDQRQQVLQLQQMLRQ</sequence>
<evidence type="ECO:0000313" key="7">
    <source>
        <dbReference type="EnsemblPlants" id="Kaladp0045s0117.1.v1.1"/>
    </source>
</evidence>
<dbReference type="FunFam" id="1.10.20.70:FF:000001">
    <property type="entry name" value="Cleavage stimulation factor subunit 2"/>
    <property type="match status" value="1"/>
</dbReference>
<dbReference type="PANTHER" id="PTHR47866">
    <property type="entry name" value="HYDROXYPROLINE-RICH GLYCOPROTEIN FAMILY PROTEIN"/>
    <property type="match status" value="1"/>
</dbReference>
<keyword evidence="8" id="KW-1185">Reference proteome</keyword>
<feature type="compositionally biased region" description="Pro residues" evidence="4">
    <location>
        <begin position="212"/>
        <end position="225"/>
    </location>
</feature>
<feature type="domain" description="Cleavage stimulation factor subunit 2 hinge" evidence="6">
    <location>
        <begin position="5"/>
        <end position="66"/>
    </location>
</feature>
<dbReference type="InterPro" id="IPR038192">
    <property type="entry name" value="CSTF_C_sf"/>
</dbReference>
<dbReference type="InterPro" id="IPR025742">
    <property type="entry name" value="CSTF2_hinge"/>
</dbReference>
<feature type="domain" description="Transcription termination and cleavage factor C-terminal" evidence="5">
    <location>
        <begin position="353"/>
        <end position="387"/>
    </location>
</feature>
<dbReference type="GO" id="GO:0031124">
    <property type="term" value="P:mRNA 3'-end processing"/>
    <property type="evidence" value="ECO:0007669"/>
    <property type="project" value="InterPro"/>
</dbReference>
<dbReference type="GO" id="GO:0003723">
    <property type="term" value="F:RNA binding"/>
    <property type="evidence" value="ECO:0007669"/>
    <property type="project" value="UniProtKB-KW"/>
</dbReference>
<keyword evidence="2" id="KW-0694">RNA-binding</keyword>
<organism evidence="7 8">
    <name type="scientific">Kalanchoe fedtschenkoi</name>
    <name type="common">Lavender scallops</name>
    <name type="synonym">South American air plant</name>
    <dbReference type="NCBI Taxonomy" id="63787"/>
    <lineage>
        <taxon>Eukaryota</taxon>
        <taxon>Viridiplantae</taxon>
        <taxon>Streptophyta</taxon>
        <taxon>Embryophyta</taxon>
        <taxon>Tracheophyta</taxon>
        <taxon>Spermatophyta</taxon>
        <taxon>Magnoliopsida</taxon>
        <taxon>eudicotyledons</taxon>
        <taxon>Gunneridae</taxon>
        <taxon>Pentapetalae</taxon>
        <taxon>Saxifragales</taxon>
        <taxon>Crassulaceae</taxon>
        <taxon>Kalanchoe</taxon>
    </lineage>
</organism>
<dbReference type="Gene3D" id="1.25.40.630">
    <property type="match status" value="1"/>
</dbReference>
<dbReference type="Pfam" id="PF14327">
    <property type="entry name" value="CSTF2_hinge"/>
    <property type="match status" value="1"/>
</dbReference>
<feature type="compositionally biased region" description="Low complexity" evidence="4">
    <location>
        <begin position="174"/>
        <end position="190"/>
    </location>
</feature>
<accession>A0A7N0TSY6</accession>
<feature type="compositionally biased region" description="Polar residues" evidence="4">
    <location>
        <begin position="244"/>
        <end position="256"/>
    </location>
</feature>
<dbReference type="EnsemblPlants" id="Kaladp0045s0117.1.v1.1">
    <property type="protein sequence ID" value="Kaladp0045s0117.1.v1.1"/>
    <property type="gene ID" value="Kaladp0045s0117.v1.1"/>
</dbReference>
<evidence type="ECO:0000256" key="1">
    <source>
        <dbReference type="ARBA" id="ARBA00004123"/>
    </source>
</evidence>
<dbReference type="GO" id="GO:0035194">
    <property type="term" value="P:regulatory ncRNA-mediated post-transcriptional gene silencing"/>
    <property type="evidence" value="ECO:0007669"/>
    <property type="project" value="EnsemblPlants"/>
</dbReference>
<evidence type="ECO:0000259" key="6">
    <source>
        <dbReference type="Pfam" id="PF14327"/>
    </source>
</evidence>
<dbReference type="OMA" id="NSQSMQM"/>
<feature type="region of interest" description="Disordered" evidence="4">
    <location>
        <begin position="68"/>
        <end position="119"/>
    </location>
</feature>
<evidence type="ECO:0000256" key="3">
    <source>
        <dbReference type="ARBA" id="ARBA00023242"/>
    </source>
</evidence>
<dbReference type="GO" id="GO:0009749">
    <property type="term" value="P:response to glucose"/>
    <property type="evidence" value="ECO:0007669"/>
    <property type="project" value="EnsemblPlants"/>
</dbReference>
<reference evidence="7" key="1">
    <citation type="submission" date="2021-01" db="UniProtKB">
        <authorList>
            <consortium name="EnsemblPlants"/>
        </authorList>
    </citation>
    <scope>IDENTIFICATION</scope>
</reference>
<comment type="subcellular location">
    <subcellularLocation>
        <location evidence="1">Nucleus</location>
    </subcellularLocation>
</comment>
<feature type="region of interest" description="Disordered" evidence="4">
    <location>
        <begin position="167"/>
        <end position="350"/>
    </location>
</feature>
<feature type="compositionally biased region" description="Polar residues" evidence="4">
    <location>
        <begin position="278"/>
        <end position="290"/>
    </location>
</feature>
<feature type="compositionally biased region" description="Pro residues" evidence="4">
    <location>
        <begin position="325"/>
        <end position="335"/>
    </location>
</feature>
<feature type="compositionally biased region" description="Polar residues" evidence="4">
    <location>
        <begin position="68"/>
        <end position="86"/>
    </location>
</feature>
<feature type="compositionally biased region" description="Polar residues" evidence="4">
    <location>
        <begin position="191"/>
        <end position="206"/>
    </location>
</feature>
<dbReference type="Gramene" id="Kaladp0045s0117.1.v1.1">
    <property type="protein sequence ID" value="Kaladp0045s0117.1.v1.1"/>
    <property type="gene ID" value="Kaladp0045s0117.v1.1"/>
</dbReference>
<dbReference type="Pfam" id="PF14304">
    <property type="entry name" value="CSTF_C"/>
    <property type="match status" value="1"/>
</dbReference>
<name>A0A7N0TSY6_KALFE</name>
<evidence type="ECO:0000259" key="5">
    <source>
        <dbReference type="Pfam" id="PF14304"/>
    </source>
</evidence>